<comment type="cofactor">
    <cofactor evidence="1">
        <name>FAD</name>
        <dbReference type="ChEBI" id="CHEBI:57692"/>
    </cofactor>
</comment>
<feature type="domain" description="FAD/NAD(P)-binding" evidence="6">
    <location>
        <begin position="4"/>
        <end position="281"/>
    </location>
</feature>
<name>A0A1I2NYN6_9BACI</name>
<dbReference type="PANTHER" id="PTHR42913">
    <property type="entry name" value="APOPTOSIS-INDUCING FACTOR 1"/>
    <property type="match status" value="1"/>
</dbReference>
<evidence type="ECO:0000256" key="1">
    <source>
        <dbReference type="ARBA" id="ARBA00001974"/>
    </source>
</evidence>
<dbReference type="OrthoDB" id="9772934at2"/>
<protein>
    <submittedName>
        <fullName evidence="7">NADH dehydrogenase, FAD-containing subunit</fullName>
    </submittedName>
</protein>
<keyword evidence="3" id="KW-0285">Flavoprotein</keyword>
<accession>A0A1I2NYN6</accession>
<dbReference type="EMBL" id="FOOG01000021">
    <property type="protein sequence ID" value="SFG06747.1"/>
    <property type="molecule type" value="Genomic_DNA"/>
</dbReference>
<proteinExistence type="inferred from homology"/>
<dbReference type="InterPro" id="IPR036188">
    <property type="entry name" value="FAD/NAD-bd_sf"/>
</dbReference>
<comment type="similarity">
    <text evidence="2">Belongs to the NADH dehydrogenase family.</text>
</comment>
<dbReference type="Proteomes" id="UP000198897">
    <property type="component" value="Unassembled WGS sequence"/>
</dbReference>
<dbReference type="Gene3D" id="3.50.50.100">
    <property type="match status" value="1"/>
</dbReference>
<keyword evidence="5" id="KW-0560">Oxidoreductase</keyword>
<dbReference type="InterPro" id="IPR023753">
    <property type="entry name" value="FAD/NAD-binding_dom"/>
</dbReference>
<evidence type="ECO:0000256" key="5">
    <source>
        <dbReference type="ARBA" id="ARBA00023002"/>
    </source>
</evidence>
<reference evidence="8" key="1">
    <citation type="submission" date="2016-10" db="EMBL/GenBank/DDBJ databases">
        <authorList>
            <person name="Varghese N."/>
            <person name="Submissions S."/>
        </authorList>
    </citation>
    <scope>NUCLEOTIDE SEQUENCE [LARGE SCALE GENOMIC DNA]</scope>
    <source>
        <strain evidence="8">FP5</strain>
    </source>
</reference>
<dbReference type="RefSeq" id="WP_089752285.1">
    <property type="nucleotide sequence ID" value="NZ_FOOG01000021.1"/>
</dbReference>
<keyword evidence="4" id="KW-0274">FAD</keyword>
<dbReference type="InterPro" id="IPR051169">
    <property type="entry name" value="NADH-Q_oxidoreductase"/>
</dbReference>
<organism evidence="7 8">
    <name type="scientific">Halobacillus alkaliphilus</name>
    <dbReference type="NCBI Taxonomy" id="396056"/>
    <lineage>
        <taxon>Bacteria</taxon>
        <taxon>Bacillati</taxon>
        <taxon>Bacillota</taxon>
        <taxon>Bacilli</taxon>
        <taxon>Bacillales</taxon>
        <taxon>Bacillaceae</taxon>
        <taxon>Halobacillus</taxon>
    </lineage>
</organism>
<evidence type="ECO:0000256" key="4">
    <source>
        <dbReference type="ARBA" id="ARBA00022827"/>
    </source>
</evidence>
<dbReference type="SUPFAM" id="SSF51905">
    <property type="entry name" value="FAD/NAD(P)-binding domain"/>
    <property type="match status" value="2"/>
</dbReference>
<evidence type="ECO:0000313" key="8">
    <source>
        <dbReference type="Proteomes" id="UP000198897"/>
    </source>
</evidence>
<dbReference type="PANTHER" id="PTHR42913:SF9">
    <property type="entry name" value="SLR1591 PROTEIN"/>
    <property type="match status" value="1"/>
</dbReference>
<sequence length="360" mass="40690">MSKRLVLVGAGHAHLEVIRRLKSEAWVNVEVCLISSSRYQYYSGMFSGFTEGLYSLEDTRVSLEKITREARIHFIEKTVVSLRPKQKKVICHDGSVYPFDVVSFDIGSQSLPQDFENTVARTIKPNYEFISQIEEIRNTTHPLIVGGGAAGTELALSIQTYKEKNQIPGQVKLVTAEKVMNGFPKLVSTRLKSLLIKKGVQVWEDESVKEIHDHYIVTDSGNKIRHTSVLWLGGASAEPIFKRSGVEVDEKGFALVRDTLQFQEYDYIFGSGDCVTLTAYPELQKSGVYAVKQGPVLWNNLSQFLSGQPLQEYDPQKNALYILSTGKQQGFMVYGPLSHHSRQAWKLKNKIDRDFMAKYK</sequence>
<dbReference type="GO" id="GO:0019646">
    <property type="term" value="P:aerobic electron transport chain"/>
    <property type="evidence" value="ECO:0007669"/>
    <property type="project" value="TreeGrafter"/>
</dbReference>
<evidence type="ECO:0000259" key="6">
    <source>
        <dbReference type="Pfam" id="PF07992"/>
    </source>
</evidence>
<dbReference type="GO" id="GO:0003955">
    <property type="term" value="F:NAD(P)H dehydrogenase (quinone) activity"/>
    <property type="evidence" value="ECO:0007669"/>
    <property type="project" value="TreeGrafter"/>
</dbReference>
<keyword evidence="8" id="KW-1185">Reference proteome</keyword>
<gene>
    <name evidence="7" type="ORF">SAMN05216353_12161</name>
</gene>
<dbReference type="Pfam" id="PF07992">
    <property type="entry name" value="Pyr_redox_2"/>
    <property type="match status" value="1"/>
</dbReference>
<evidence type="ECO:0000313" key="7">
    <source>
        <dbReference type="EMBL" id="SFG06747.1"/>
    </source>
</evidence>
<evidence type="ECO:0000256" key="2">
    <source>
        <dbReference type="ARBA" id="ARBA00005272"/>
    </source>
</evidence>
<dbReference type="AlphaFoldDB" id="A0A1I2NYN6"/>
<evidence type="ECO:0000256" key="3">
    <source>
        <dbReference type="ARBA" id="ARBA00022630"/>
    </source>
</evidence>